<evidence type="ECO:0000256" key="1">
    <source>
        <dbReference type="ARBA" id="ARBA00005915"/>
    </source>
</evidence>
<keyword evidence="4" id="KW-0378">Hydrolase</keyword>
<evidence type="ECO:0000259" key="8">
    <source>
        <dbReference type="Pfam" id="PF17768"/>
    </source>
</evidence>
<dbReference type="GO" id="GO:0003676">
    <property type="term" value="F:nucleic acid binding"/>
    <property type="evidence" value="ECO:0007669"/>
    <property type="project" value="InterPro"/>
</dbReference>
<keyword evidence="3" id="KW-0540">Nuclease</keyword>
<evidence type="ECO:0000259" key="7">
    <source>
        <dbReference type="Pfam" id="PF02272"/>
    </source>
</evidence>
<organism evidence="9 10">
    <name type="scientific">Desulfosarcina alkanivorans</name>
    <dbReference type="NCBI Taxonomy" id="571177"/>
    <lineage>
        <taxon>Bacteria</taxon>
        <taxon>Pseudomonadati</taxon>
        <taxon>Thermodesulfobacteriota</taxon>
        <taxon>Desulfobacteria</taxon>
        <taxon>Desulfobacterales</taxon>
        <taxon>Desulfosarcinaceae</taxon>
        <taxon>Desulfosarcina</taxon>
    </lineage>
</organism>
<dbReference type="Gene3D" id="3.90.1640.30">
    <property type="match status" value="1"/>
</dbReference>
<dbReference type="InterPro" id="IPR051673">
    <property type="entry name" value="SSDNA_exonuclease_RecJ"/>
</dbReference>
<evidence type="ECO:0000256" key="5">
    <source>
        <dbReference type="ARBA" id="ARBA00022839"/>
    </source>
</evidence>
<evidence type="ECO:0000256" key="3">
    <source>
        <dbReference type="ARBA" id="ARBA00022722"/>
    </source>
</evidence>
<dbReference type="Pfam" id="PF02272">
    <property type="entry name" value="DHHA1"/>
    <property type="match status" value="1"/>
</dbReference>
<proteinExistence type="inferred from homology"/>
<dbReference type="EMBL" id="AP021874">
    <property type="protein sequence ID" value="BBO66579.1"/>
    <property type="molecule type" value="Genomic_DNA"/>
</dbReference>
<dbReference type="GO" id="GO:0008409">
    <property type="term" value="F:5'-3' exonuclease activity"/>
    <property type="evidence" value="ECO:0007669"/>
    <property type="project" value="InterPro"/>
</dbReference>
<name>A0A5K7YFN7_9BACT</name>
<keyword evidence="10" id="KW-1185">Reference proteome</keyword>
<dbReference type="NCBIfam" id="TIGR00644">
    <property type="entry name" value="recJ"/>
    <property type="match status" value="1"/>
</dbReference>
<gene>
    <name evidence="9" type="primary">recJ</name>
    <name evidence="9" type="ORF">DSCA_05090</name>
</gene>
<dbReference type="GO" id="GO:0006310">
    <property type="term" value="P:DNA recombination"/>
    <property type="evidence" value="ECO:0007669"/>
    <property type="project" value="InterPro"/>
</dbReference>
<protein>
    <recommendedName>
        <fullName evidence="2">Single-stranded-DNA-specific exonuclease RecJ</fullName>
    </recommendedName>
</protein>
<evidence type="ECO:0000256" key="2">
    <source>
        <dbReference type="ARBA" id="ARBA00019841"/>
    </source>
</evidence>
<feature type="domain" description="RecJ OB" evidence="8">
    <location>
        <begin position="464"/>
        <end position="569"/>
    </location>
</feature>
<dbReference type="Pfam" id="PF17768">
    <property type="entry name" value="RecJ_OB"/>
    <property type="match status" value="1"/>
</dbReference>
<feature type="domain" description="DDH" evidence="6">
    <location>
        <begin position="79"/>
        <end position="237"/>
    </location>
</feature>
<comment type="similarity">
    <text evidence="1">Belongs to the RecJ family.</text>
</comment>
<evidence type="ECO:0000313" key="9">
    <source>
        <dbReference type="EMBL" id="BBO66579.1"/>
    </source>
</evidence>
<feature type="domain" description="DHHA1" evidence="7">
    <location>
        <begin position="357"/>
        <end position="449"/>
    </location>
</feature>
<dbReference type="AlphaFoldDB" id="A0A5K7YFN7"/>
<dbReference type="Proteomes" id="UP000427906">
    <property type="component" value="Chromosome"/>
</dbReference>
<dbReference type="InterPro" id="IPR001667">
    <property type="entry name" value="DDH_dom"/>
</dbReference>
<dbReference type="InterPro" id="IPR004610">
    <property type="entry name" value="RecJ"/>
</dbReference>
<dbReference type="PANTHER" id="PTHR30255:SF2">
    <property type="entry name" value="SINGLE-STRANDED-DNA-SPECIFIC EXONUCLEASE RECJ"/>
    <property type="match status" value="1"/>
</dbReference>
<dbReference type="RefSeq" id="WP_167527565.1">
    <property type="nucleotide sequence ID" value="NZ_AP021874.1"/>
</dbReference>
<dbReference type="SUPFAM" id="SSF64182">
    <property type="entry name" value="DHH phosphoesterases"/>
    <property type="match status" value="1"/>
</dbReference>
<evidence type="ECO:0000259" key="6">
    <source>
        <dbReference type="Pfam" id="PF01368"/>
    </source>
</evidence>
<dbReference type="InterPro" id="IPR003156">
    <property type="entry name" value="DHHA1_dom"/>
</dbReference>
<dbReference type="InterPro" id="IPR038763">
    <property type="entry name" value="DHH_sf"/>
</dbReference>
<evidence type="ECO:0000313" key="10">
    <source>
        <dbReference type="Proteomes" id="UP000427906"/>
    </source>
</evidence>
<dbReference type="InterPro" id="IPR041122">
    <property type="entry name" value="RecJ_OB"/>
</dbReference>
<dbReference type="Pfam" id="PF01368">
    <property type="entry name" value="DHH"/>
    <property type="match status" value="1"/>
</dbReference>
<dbReference type="Gene3D" id="3.10.310.30">
    <property type="match status" value="1"/>
</dbReference>
<keyword evidence="5 9" id="KW-0269">Exonuclease</keyword>
<dbReference type="PANTHER" id="PTHR30255">
    <property type="entry name" value="SINGLE-STRANDED-DNA-SPECIFIC EXONUCLEASE RECJ"/>
    <property type="match status" value="1"/>
</dbReference>
<evidence type="ECO:0000256" key="4">
    <source>
        <dbReference type="ARBA" id="ARBA00022801"/>
    </source>
</evidence>
<reference evidence="9 10" key="1">
    <citation type="submission" date="2019-11" db="EMBL/GenBank/DDBJ databases">
        <title>Comparative genomics of hydrocarbon-degrading Desulfosarcina strains.</title>
        <authorList>
            <person name="Watanabe M."/>
            <person name="Kojima H."/>
            <person name="Fukui M."/>
        </authorList>
    </citation>
    <scope>NUCLEOTIDE SEQUENCE [LARGE SCALE GENOMIC DNA]</scope>
    <source>
        <strain evidence="9 10">PL12</strain>
    </source>
</reference>
<accession>A0A5K7YFN7</accession>
<dbReference type="GO" id="GO:0006281">
    <property type="term" value="P:DNA repair"/>
    <property type="evidence" value="ECO:0007669"/>
    <property type="project" value="InterPro"/>
</dbReference>
<dbReference type="KEGG" id="dalk:DSCA_05090"/>
<sequence>MKKQWQIHNPRPETVRTLSRQLGCSPLIARLLAIRGVGSGEEASRFMNPSLSSLTPPQELPGMEAAVRRIHRGLAAGQKILVYGDYDADGITATALLVAFLRRCGARVSYYIPHRIADGYGLGADFIRTRAMATGTDLIITADCGSGSGEAITLARKAGIHTIVTDHHPVIQLPDAALAVVNPQREDSRSNLAPLAGVGVAFYLVIALRTHLRTAGFWKHRREPNLKRLCDLVALGTVADVVPLIGENRTLTAAGLQQINRHARPGIDALMRMSGSPGTPVDAESIAFKLAPRLNAAGRLAHARMACELLLADSRPKAARLARALCRLNSRRQTMENQLLESIMDRLTSFPGRLDRSVLVVDGDRWHEGILGIVAARLVRQFNRPAVVISSRNGTSKGSGRSIDGIDLSAALEQCRDLLDRFGGHPLAAGLSLKSANTKAFKDRLETIVGRMMTDQDVEPKLSIDARVPLGQVTPALMASLERLGPFGQGNPYPLFMDTGVRVHACKPVGDRHRRMVLECGTGTGDTLPAIQFNITGGPMPSNRLEKIAYRPQWNYWKGRKRLQLMVEDLAPES</sequence>